<dbReference type="PANTHER" id="PTHR35535:SF2">
    <property type="entry name" value="DUF306 DOMAIN-CONTAINING PROTEIN"/>
    <property type="match status" value="1"/>
</dbReference>
<dbReference type="Proteomes" id="UP000606724">
    <property type="component" value="Unassembled WGS sequence"/>
</dbReference>
<dbReference type="EMBL" id="JACSQR010000048">
    <property type="protein sequence ID" value="MBD7948644.1"/>
    <property type="molecule type" value="Genomic_DNA"/>
</dbReference>
<comment type="caution">
    <text evidence="4">The sequence shown here is derived from an EMBL/GenBank/DDBJ whole genome shotgun (WGS) entry which is preliminary data.</text>
</comment>
<dbReference type="InterPro" id="IPR025485">
    <property type="entry name" value="DUF4377"/>
</dbReference>
<accession>A0ABR8RLP2</accession>
<evidence type="ECO:0000256" key="1">
    <source>
        <dbReference type="SAM" id="MobiDB-lite"/>
    </source>
</evidence>
<keyword evidence="5" id="KW-1185">Reference proteome</keyword>
<reference evidence="4 5" key="1">
    <citation type="submission" date="2020-08" db="EMBL/GenBank/DDBJ databases">
        <title>A Genomic Blueprint of the Chicken Gut Microbiome.</title>
        <authorList>
            <person name="Gilroy R."/>
            <person name="Ravi A."/>
            <person name="Getino M."/>
            <person name="Pursley I."/>
            <person name="Horton D.L."/>
            <person name="Alikhan N.-F."/>
            <person name="Baker D."/>
            <person name="Gharbi K."/>
            <person name="Hall N."/>
            <person name="Watson M."/>
            <person name="Adriaenssens E.M."/>
            <person name="Foster-Nyarko E."/>
            <person name="Jarju S."/>
            <person name="Secka A."/>
            <person name="Antonio M."/>
            <person name="Oren A."/>
            <person name="Chaudhuri R."/>
            <person name="La Ragione R.M."/>
            <person name="Hildebrand F."/>
            <person name="Pallen M.J."/>
        </authorList>
    </citation>
    <scope>NUCLEOTIDE SEQUENCE [LARGE SCALE GENOMIC DNA]</scope>
    <source>
        <strain evidence="4 5">Sa4CVA2</strain>
    </source>
</reference>
<feature type="domain" description="DUF4377" evidence="3">
    <location>
        <begin position="239"/>
        <end position="321"/>
    </location>
</feature>
<dbReference type="GeneID" id="84654342"/>
<dbReference type="Pfam" id="PF03724">
    <property type="entry name" value="META"/>
    <property type="match status" value="1"/>
</dbReference>
<evidence type="ECO:0000259" key="2">
    <source>
        <dbReference type="Pfam" id="PF03724"/>
    </source>
</evidence>
<dbReference type="Pfam" id="PF14302">
    <property type="entry name" value="DUF4377"/>
    <property type="match status" value="1"/>
</dbReference>
<dbReference type="RefSeq" id="WP_191692481.1">
    <property type="nucleotide sequence ID" value="NZ_JACSQR010000048.1"/>
</dbReference>
<evidence type="ECO:0000313" key="5">
    <source>
        <dbReference type="Proteomes" id="UP000606724"/>
    </source>
</evidence>
<protein>
    <submittedName>
        <fullName evidence="4">META and DUF4377 domain-containing protein</fullName>
    </submittedName>
</protein>
<feature type="compositionally biased region" description="Polar residues" evidence="1">
    <location>
        <begin position="41"/>
        <end position="54"/>
    </location>
</feature>
<proteinExistence type="predicted"/>
<dbReference type="InterPro" id="IPR005184">
    <property type="entry name" value="DUF306_Meta_HslJ"/>
</dbReference>
<evidence type="ECO:0000313" key="4">
    <source>
        <dbReference type="EMBL" id="MBD7948644.1"/>
    </source>
</evidence>
<sequence>MTSSFDTQYFTESSFIKSLARFAVLPSILAVSLTLTACQESSVPSENDVQTENANEVDGNAATPDATLENDESKAAEMSTEEQMIANLTRYRWTLMSASDKGAQPLNTLLDIKDQVRLSFSQYQGENSLNYSVGCNTMSAGYQLQGQTLTIEDGMSTKMSCGELDKAENQLNELMQGENQLTLVLDANVENGSAESATAESRQPILTQITSDAATLVWAGKLTSQAKYNSKGETVFWAVNAKKVACADKSSELCLQVKPITYDDQGIKVSEGEWTAFNGEIDGYQPDGMHDEVLRLQRYQLDANENEEAQEYAYVLDAVIESSVVE</sequence>
<evidence type="ECO:0000259" key="3">
    <source>
        <dbReference type="Pfam" id="PF14302"/>
    </source>
</evidence>
<gene>
    <name evidence="4" type="ORF">H9653_11590</name>
</gene>
<organism evidence="4 5">
    <name type="scientific">Psychrobacter communis</name>
    <dbReference type="NCBI Taxonomy" id="2762238"/>
    <lineage>
        <taxon>Bacteria</taxon>
        <taxon>Pseudomonadati</taxon>
        <taxon>Pseudomonadota</taxon>
        <taxon>Gammaproteobacteria</taxon>
        <taxon>Moraxellales</taxon>
        <taxon>Moraxellaceae</taxon>
        <taxon>Psychrobacter</taxon>
    </lineage>
</organism>
<feature type="domain" description="DUF306" evidence="2">
    <location>
        <begin position="87"/>
        <end position="182"/>
    </location>
</feature>
<dbReference type="InterPro" id="IPR038670">
    <property type="entry name" value="HslJ-like_sf"/>
</dbReference>
<feature type="region of interest" description="Disordered" evidence="1">
    <location>
        <begin position="41"/>
        <end position="77"/>
    </location>
</feature>
<dbReference type="Gene3D" id="2.40.128.270">
    <property type="match status" value="1"/>
</dbReference>
<dbReference type="PANTHER" id="PTHR35535">
    <property type="entry name" value="HEAT SHOCK PROTEIN HSLJ"/>
    <property type="match status" value="1"/>
</dbReference>
<dbReference type="InterPro" id="IPR053147">
    <property type="entry name" value="Hsp_HslJ-like"/>
</dbReference>
<name>A0ABR8RLP2_9GAMM</name>